<dbReference type="Gene3D" id="3.30.420.10">
    <property type="entry name" value="Ribonuclease H-like superfamily/Ribonuclease H"/>
    <property type="match status" value="1"/>
</dbReference>
<dbReference type="PANTHER" id="PTHR46889">
    <property type="entry name" value="TRANSPOSASE INSF FOR INSERTION SEQUENCE IS3B-RELATED"/>
    <property type="match status" value="1"/>
</dbReference>
<dbReference type="InterPro" id="IPR048020">
    <property type="entry name" value="Transpos_IS3"/>
</dbReference>
<accession>A0ABS4T2H9</accession>
<feature type="domain" description="Integrase catalytic" evidence="2">
    <location>
        <begin position="127"/>
        <end position="215"/>
    </location>
</feature>
<dbReference type="InterPro" id="IPR050900">
    <property type="entry name" value="Transposase_IS3/IS150/IS904"/>
</dbReference>
<gene>
    <name evidence="3" type="ORF">JOF45_001141</name>
    <name evidence="4" type="ORF">JOF45_001384</name>
</gene>
<dbReference type="InterPro" id="IPR036397">
    <property type="entry name" value="RNaseH_sf"/>
</dbReference>
<dbReference type="EMBL" id="JAGINX010000001">
    <property type="protein sequence ID" value="MBP2318122.1"/>
    <property type="molecule type" value="Genomic_DNA"/>
</dbReference>
<comment type="function">
    <text evidence="1">Involved in the transposition of the insertion sequence.</text>
</comment>
<dbReference type="Proteomes" id="UP001519331">
    <property type="component" value="Unassembled WGS sequence"/>
</dbReference>
<dbReference type="RefSeq" id="WP_210048460.1">
    <property type="nucleotide sequence ID" value="NZ_JAGINX010000001.1"/>
</dbReference>
<dbReference type="Pfam" id="PF13276">
    <property type="entry name" value="HTH_21"/>
    <property type="match status" value="1"/>
</dbReference>
<dbReference type="InterPro" id="IPR025948">
    <property type="entry name" value="HTH-like_dom"/>
</dbReference>
<reference evidence="4 5" key="1">
    <citation type="submission" date="2021-03" db="EMBL/GenBank/DDBJ databases">
        <title>Sequencing the genomes of 1000 actinobacteria strains.</title>
        <authorList>
            <person name="Klenk H.-P."/>
        </authorList>
    </citation>
    <scope>NUCLEOTIDE SEQUENCE [LARGE SCALE GENOMIC DNA]</scope>
    <source>
        <strain evidence="4 5">DSM 12544</strain>
    </source>
</reference>
<sequence>MIAFIDMHREQFGVEAICRILGATECGFITSRGYRAAKSRPACARSIRDEMLVEEVKRIHKENYSVYGVRKMWHAMRHAGWDVGRDQVARLMRVAGLQGVRRGRKPVTTCPGAGPDERPDLVERKFAADRPRQLWVADITYVRILAGFCYVAFITDVFSRRIVGWAVAPTLHTQSLPLLALEHALLSTGASRNDSGLVHHSDRGSQAVFNWSSQQCVVGLSVVDRRTPRRECATPRSRVAGCSWRWR</sequence>
<dbReference type="EMBL" id="JAGINX010000001">
    <property type="protein sequence ID" value="MBP2318365.1"/>
    <property type="molecule type" value="Genomic_DNA"/>
</dbReference>
<dbReference type="PANTHER" id="PTHR46889:SF5">
    <property type="entry name" value="INTEGRASE PROTEIN"/>
    <property type="match status" value="1"/>
</dbReference>
<evidence type="ECO:0000313" key="3">
    <source>
        <dbReference type="EMBL" id="MBP2318122.1"/>
    </source>
</evidence>
<dbReference type="SUPFAM" id="SSF53098">
    <property type="entry name" value="Ribonuclease H-like"/>
    <property type="match status" value="1"/>
</dbReference>
<dbReference type="InterPro" id="IPR012337">
    <property type="entry name" value="RNaseH-like_sf"/>
</dbReference>
<dbReference type="PROSITE" id="PS50994">
    <property type="entry name" value="INTEGRASE"/>
    <property type="match status" value="1"/>
</dbReference>
<evidence type="ECO:0000313" key="5">
    <source>
        <dbReference type="Proteomes" id="UP001519331"/>
    </source>
</evidence>
<evidence type="ECO:0000313" key="4">
    <source>
        <dbReference type="EMBL" id="MBP2318365.1"/>
    </source>
</evidence>
<dbReference type="Pfam" id="PF00665">
    <property type="entry name" value="rve"/>
    <property type="match status" value="1"/>
</dbReference>
<protein>
    <submittedName>
        <fullName evidence="4">Transposase InsO family protein</fullName>
    </submittedName>
</protein>
<name>A0ABS4T2H9_9MICC</name>
<proteinExistence type="predicted"/>
<keyword evidence="5" id="KW-1185">Reference proteome</keyword>
<comment type="caution">
    <text evidence="4">The sequence shown here is derived from an EMBL/GenBank/DDBJ whole genome shotgun (WGS) entry which is preliminary data.</text>
</comment>
<evidence type="ECO:0000256" key="1">
    <source>
        <dbReference type="ARBA" id="ARBA00002286"/>
    </source>
</evidence>
<dbReference type="InterPro" id="IPR001584">
    <property type="entry name" value="Integrase_cat-core"/>
</dbReference>
<organism evidence="4 5">
    <name type="scientific">Nesterenkonia lacusekhoensis</name>
    <dbReference type="NCBI Taxonomy" id="150832"/>
    <lineage>
        <taxon>Bacteria</taxon>
        <taxon>Bacillati</taxon>
        <taxon>Actinomycetota</taxon>
        <taxon>Actinomycetes</taxon>
        <taxon>Micrococcales</taxon>
        <taxon>Micrococcaceae</taxon>
        <taxon>Nesterenkonia</taxon>
    </lineage>
</organism>
<dbReference type="NCBIfam" id="NF033516">
    <property type="entry name" value="transpos_IS3"/>
    <property type="match status" value="1"/>
</dbReference>
<evidence type="ECO:0000259" key="2">
    <source>
        <dbReference type="PROSITE" id="PS50994"/>
    </source>
</evidence>